<dbReference type="EMBL" id="CP150850">
    <property type="protein sequence ID" value="WZW56707.1"/>
    <property type="molecule type" value="Genomic_DNA"/>
</dbReference>
<sequence length="304" mass="33920">MRFLKQEVIVAGDLKQGDEFDIAFHGNDQLDDRSQASVKISTGAARRSLRVSYDSQTFSLTIADKCYRSDELESIPLDYAARTIVIDATTMEFPEMALLLYAYRHFSPNRKPACSFIYAEPAEYVKKVQEVNEAVAYQLTETFGERRPIPQFAAALSANHKAHLVAFLGFEGTRVLRVLQDDDGNFYKTVTVVFGVPPFQSSWDLHSLMANTNLLTHSDPRVSFSGANDPLGAYQLLAKVQSGLQGSGCSRLAVAPFGTKPTAIGAALYCVENQIMRVIYDYPVRKKGRTKGVHCVHRYSVEWQ</sequence>
<evidence type="ECO:0000313" key="2">
    <source>
        <dbReference type="Proteomes" id="UP001484179"/>
    </source>
</evidence>
<gene>
    <name evidence="1" type="ORF">WN985_29905</name>
</gene>
<organism evidence="1 2">
    <name type="scientific">Burkholderia pyrrocinia</name>
    <name type="common">Pseudomonas pyrrocinia</name>
    <dbReference type="NCBI Taxonomy" id="60550"/>
    <lineage>
        <taxon>Bacteria</taxon>
        <taxon>Pseudomonadati</taxon>
        <taxon>Pseudomonadota</taxon>
        <taxon>Betaproteobacteria</taxon>
        <taxon>Burkholderiales</taxon>
        <taxon>Burkholderiaceae</taxon>
        <taxon>Burkholderia</taxon>
        <taxon>Burkholderia cepacia complex</taxon>
    </lineage>
</organism>
<protein>
    <submittedName>
        <fullName evidence="1">Uncharacterized protein</fullName>
    </submittedName>
</protein>
<accession>A0ABZ3BQD2</accession>
<name>A0ABZ3BQD2_BURPY</name>
<evidence type="ECO:0000313" key="1">
    <source>
        <dbReference type="EMBL" id="WZW56707.1"/>
    </source>
</evidence>
<dbReference type="Proteomes" id="UP001484179">
    <property type="component" value="Chromosome 2"/>
</dbReference>
<reference evidence="1 2" key="1">
    <citation type="submission" date="2024-04" db="EMBL/GenBank/DDBJ databases">
        <title>Biological Control Activity of Plant Growth Promoting Rhizobacteria Burkholderia pyrrocinia BX1 against Tobacco black shank Introduction Tobacco black shank (TBS) caused by the oomycete Phytophthora. nicotianae (P. nicotianae) has become a destructive soil.</title>
        <authorList>
            <person name="Liu X."/>
            <person name="Shu C."/>
        </authorList>
    </citation>
    <scope>NUCLEOTIDE SEQUENCE [LARGE SCALE GENOMIC DNA]</scope>
    <source>
        <strain evidence="1 2">BX1</strain>
    </source>
</reference>
<keyword evidence="2" id="KW-1185">Reference proteome</keyword>
<dbReference type="RefSeq" id="WP_342310562.1">
    <property type="nucleotide sequence ID" value="NZ_CP150850.1"/>
</dbReference>
<proteinExistence type="predicted"/>